<accession>A0AA39RYR4</accession>
<organism evidence="1 2">
    <name type="scientific">Acer saccharum</name>
    <name type="common">Sugar maple</name>
    <dbReference type="NCBI Taxonomy" id="4024"/>
    <lineage>
        <taxon>Eukaryota</taxon>
        <taxon>Viridiplantae</taxon>
        <taxon>Streptophyta</taxon>
        <taxon>Embryophyta</taxon>
        <taxon>Tracheophyta</taxon>
        <taxon>Spermatophyta</taxon>
        <taxon>Magnoliopsida</taxon>
        <taxon>eudicotyledons</taxon>
        <taxon>Gunneridae</taxon>
        <taxon>Pentapetalae</taxon>
        <taxon>rosids</taxon>
        <taxon>malvids</taxon>
        <taxon>Sapindales</taxon>
        <taxon>Sapindaceae</taxon>
        <taxon>Hippocastanoideae</taxon>
        <taxon>Acereae</taxon>
        <taxon>Acer</taxon>
    </lineage>
</organism>
<dbReference type="Proteomes" id="UP001168877">
    <property type="component" value="Unassembled WGS sequence"/>
</dbReference>
<keyword evidence="2" id="KW-1185">Reference proteome</keyword>
<name>A0AA39RYR4_ACESA</name>
<sequence>MLSMEILSQIDIQDVSAEAENSSIKIAGEAQNSSTKIAGVRSKTVACDNLLRQFKHGAFLGSRAQYGETHRVVLENAGDLVLQMTNSQQSFSKKWDMIGCAWLERLVYAASRCKAN</sequence>
<dbReference type="EMBL" id="JAUESC010000382">
    <property type="protein sequence ID" value="KAK0587011.1"/>
    <property type="molecule type" value="Genomic_DNA"/>
</dbReference>
<protein>
    <submittedName>
        <fullName evidence="1">Uncharacterized protein</fullName>
    </submittedName>
</protein>
<comment type="caution">
    <text evidence="1">The sequence shown here is derived from an EMBL/GenBank/DDBJ whole genome shotgun (WGS) entry which is preliminary data.</text>
</comment>
<evidence type="ECO:0000313" key="1">
    <source>
        <dbReference type="EMBL" id="KAK0587011.1"/>
    </source>
</evidence>
<proteinExistence type="predicted"/>
<evidence type="ECO:0000313" key="2">
    <source>
        <dbReference type="Proteomes" id="UP001168877"/>
    </source>
</evidence>
<dbReference type="AlphaFoldDB" id="A0AA39RYR4"/>
<gene>
    <name evidence="1" type="ORF">LWI29_016118</name>
</gene>
<reference evidence="1" key="1">
    <citation type="journal article" date="2022" name="Plant J.">
        <title>Strategies of tolerance reflected in two North American maple genomes.</title>
        <authorList>
            <person name="McEvoy S.L."/>
            <person name="Sezen U.U."/>
            <person name="Trouern-Trend A."/>
            <person name="McMahon S.M."/>
            <person name="Schaberg P.G."/>
            <person name="Yang J."/>
            <person name="Wegrzyn J.L."/>
            <person name="Swenson N.G."/>
        </authorList>
    </citation>
    <scope>NUCLEOTIDE SEQUENCE</scope>
    <source>
        <strain evidence="1">NS2018</strain>
    </source>
</reference>
<reference evidence="1" key="2">
    <citation type="submission" date="2023-06" db="EMBL/GenBank/DDBJ databases">
        <authorList>
            <person name="Swenson N.G."/>
            <person name="Wegrzyn J.L."/>
            <person name="Mcevoy S.L."/>
        </authorList>
    </citation>
    <scope>NUCLEOTIDE SEQUENCE</scope>
    <source>
        <strain evidence="1">NS2018</strain>
        <tissue evidence="1">Leaf</tissue>
    </source>
</reference>